<proteinExistence type="predicted"/>
<evidence type="ECO:0000313" key="2">
    <source>
        <dbReference type="Proteomes" id="UP001221413"/>
    </source>
</evidence>
<sequence>MEGETLTAFASATNLLLDHGIMLIEWGDQVLQSYGYPIEVLIYDFAIHDPLLDEAMNLISTHGDGFDLADPTEAEKAHGALGVVGYHFIFSPKTDQPPSILHLLPESVVHLWTSDCEHVHSPFDPSHGLYRPRVPQHCVSLIKCMQDYPADSDDRWTAERVLRILIAVAVYKRPHLGEKIWSPDEKESKAEFHARQNAVVREIEGWKLYKKDEPYRPYIIKFLLTGSFEKTVGVASVIKKIQTRLVHFIEPKAGDSSSRGHGHGHHHAH</sequence>
<protein>
    <submittedName>
        <fullName evidence="1">Uncharacterized protein</fullName>
    </submittedName>
</protein>
<gene>
    <name evidence="1" type="ORF">Dda_3637</name>
</gene>
<dbReference type="AlphaFoldDB" id="A0AAD6IZU6"/>
<organism evidence="1 2">
    <name type="scientific">Drechslerella dactyloides</name>
    <name type="common">Nematode-trapping fungus</name>
    <name type="synonym">Arthrobotrys dactyloides</name>
    <dbReference type="NCBI Taxonomy" id="74499"/>
    <lineage>
        <taxon>Eukaryota</taxon>
        <taxon>Fungi</taxon>
        <taxon>Dikarya</taxon>
        <taxon>Ascomycota</taxon>
        <taxon>Pezizomycotina</taxon>
        <taxon>Orbiliomycetes</taxon>
        <taxon>Orbiliales</taxon>
        <taxon>Orbiliaceae</taxon>
        <taxon>Drechslerella</taxon>
    </lineage>
</organism>
<dbReference type="EMBL" id="JAQGDS010000004">
    <property type="protein sequence ID" value="KAJ6260974.1"/>
    <property type="molecule type" value="Genomic_DNA"/>
</dbReference>
<reference evidence="1" key="1">
    <citation type="submission" date="2023-01" db="EMBL/GenBank/DDBJ databases">
        <title>The chitinases involved in constricting ring structure development in the nematode-trapping fungus Drechslerella dactyloides.</title>
        <authorList>
            <person name="Wang R."/>
            <person name="Zhang L."/>
            <person name="Tang P."/>
            <person name="Li S."/>
            <person name="Liang L."/>
        </authorList>
    </citation>
    <scope>NUCLEOTIDE SEQUENCE</scope>
    <source>
        <strain evidence="1">YMF1.00031</strain>
    </source>
</reference>
<evidence type="ECO:0000313" key="1">
    <source>
        <dbReference type="EMBL" id="KAJ6260974.1"/>
    </source>
</evidence>
<dbReference type="Proteomes" id="UP001221413">
    <property type="component" value="Unassembled WGS sequence"/>
</dbReference>
<accession>A0AAD6IZU6</accession>
<keyword evidence="2" id="KW-1185">Reference proteome</keyword>
<comment type="caution">
    <text evidence="1">The sequence shown here is derived from an EMBL/GenBank/DDBJ whole genome shotgun (WGS) entry which is preliminary data.</text>
</comment>
<name>A0AAD6IZU6_DREDA</name>